<evidence type="ECO:0000256" key="8">
    <source>
        <dbReference type="ARBA" id="ARBA00023027"/>
    </source>
</evidence>
<feature type="domain" description="4Fe-4S Mo/W bis-MGD-type" evidence="13">
    <location>
        <begin position="224"/>
        <end position="280"/>
    </location>
</feature>
<dbReference type="Pfam" id="PF00384">
    <property type="entry name" value="Molybdopterin"/>
    <property type="match status" value="1"/>
</dbReference>
<evidence type="ECO:0000259" key="13">
    <source>
        <dbReference type="PROSITE" id="PS51669"/>
    </source>
</evidence>
<dbReference type="OrthoDB" id="9816402at2"/>
<dbReference type="InterPro" id="IPR000283">
    <property type="entry name" value="NADH_UbQ_OxRdtase_75kDa_su_CS"/>
</dbReference>
<dbReference type="Gene3D" id="3.10.20.740">
    <property type="match status" value="1"/>
</dbReference>
<dbReference type="FunFam" id="3.30.70.20:FF:000002">
    <property type="entry name" value="NADH-ubiquinone oxidoreductase 75 kDa subunit"/>
    <property type="match status" value="1"/>
</dbReference>
<dbReference type="FunFam" id="3.30.200.210:FF:000002">
    <property type="entry name" value="NADH-ubiquinone oxidoreductase 75 kDa subunit"/>
    <property type="match status" value="1"/>
</dbReference>
<evidence type="ECO:0000256" key="10">
    <source>
        <dbReference type="ARBA" id="ARBA00047712"/>
    </source>
</evidence>
<evidence type="ECO:0000313" key="16">
    <source>
        <dbReference type="Proteomes" id="UP000252893"/>
    </source>
</evidence>
<evidence type="ECO:0000256" key="4">
    <source>
        <dbReference type="ARBA" id="ARBA00022723"/>
    </source>
</evidence>
<dbReference type="InterPro" id="IPR010228">
    <property type="entry name" value="NADH_UbQ_OxRdtase_Gsu"/>
</dbReference>
<reference evidence="15 16" key="1">
    <citation type="submission" date="2018-06" db="EMBL/GenBank/DDBJ databases">
        <title>Genomic Encyclopedia of Type Strains, Phase IV (KMG-IV): sequencing the most valuable type-strain genomes for metagenomic binning, comparative biology and taxonomic classification.</title>
        <authorList>
            <person name="Goeker M."/>
        </authorList>
    </citation>
    <scope>NUCLEOTIDE SEQUENCE [LARGE SCALE GENOMIC DNA]</scope>
    <source>
        <strain evidence="15 16">DSM 25619</strain>
    </source>
</reference>
<dbReference type="AlphaFoldDB" id="A0A366E9B8"/>
<dbReference type="Pfam" id="PF13510">
    <property type="entry name" value="Fer2_4"/>
    <property type="match status" value="1"/>
</dbReference>
<dbReference type="InterPro" id="IPR036010">
    <property type="entry name" value="2Fe-2S_ferredoxin-like_sf"/>
</dbReference>
<name>A0A366E9B8_9HYPH</name>
<dbReference type="InterPro" id="IPR050123">
    <property type="entry name" value="Prok_molybdopt-oxidoreductase"/>
</dbReference>
<keyword evidence="4" id="KW-0479">Metal-binding</keyword>
<dbReference type="InterPro" id="IPR015405">
    <property type="entry name" value="NDUFS1-like_C"/>
</dbReference>
<dbReference type="CDD" id="cd02773">
    <property type="entry name" value="MopB_Res-Cmplx1_Nad11"/>
    <property type="match status" value="1"/>
</dbReference>
<feature type="domain" description="4Fe-4S His(Cys)3-ligated-type" evidence="14">
    <location>
        <begin position="87"/>
        <end position="126"/>
    </location>
</feature>
<evidence type="ECO:0000256" key="3">
    <source>
        <dbReference type="ARBA" id="ARBA00022485"/>
    </source>
</evidence>
<dbReference type="RefSeq" id="WP_113942863.1">
    <property type="nucleotide sequence ID" value="NZ_JBHEEG010000003.1"/>
</dbReference>
<evidence type="ECO:0000256" key="6">
    <source>
        <dbReference type="ARBA" id="ARBA00023004"/>
    </source>
</evidence>
<keyword evidence="5" id="KW-1278">Translocase</keyword>
<keyword evidence="3" id="KW-0004">4Fe-4S</keyword>
<gene>
    <name evidence="15" type="ORF">DFR47_101575</name>
</gene>
<comment type="catalytic activity">
    <reaction evidence="10">
        <text>a quinone + NADH + 5 H(+)(in) = a quinol + NAD(+) + 4 H(+)(out)</text>
        <dbReference type="Rhea" id="RHEA:57888"/>
        <dbReference type="ChEBI" id="CHEBI:15378"/>
        <dbReference type="ChEBI" id="CHEBI:24646"/>
        <dbReference type="ChEBI" id="CHEBI:57540"/>
        <dbReference type="ChEBI" id="CHEBI:57945"/>
        <dbReference type="ChEBI" id="CHEBI:132124"/>
    </reaction>
</comment>
<dbReference type="Gene3D" id="3.40.50.740">
    <property type="match status" value="1"/>
</dbReference>
<dbReference type="EMBL" id="QNRH01000001">
    <property type="protein sequence ID" value="RBO98966.1"/>
    <property type="molecule type" value="Genomic_DNA"/>
</dbReference>
<dbReference type="InterPro" id="IPR001041">
    <property type="entry name" value="2Fe-2S_ferredoxin-type"/>
</dbReference>
<accession>A0A366E9B8</accession>
<dbReference type="GO" id="GO:0016651">
    <property type="term" value="F:oxidoreductase activity, acting on NAD(P)H"/>
    <property type="evidence" value="ECO:0007669"/>
    <property type="project" value="InterPro"/>
</dbReference>
<dbReference type="InterPro" id="IPR006656">
    <property type="entry name" value="Mopterin_OxRdtase"/>
</dbReference>
<feature type="domain" description="2Fe-2S ferredoxin-type" evidence="12">
    <location>
        <begin position="1"/>
        <end position="82"/>
    </location>
</feature>
<evidence type="ECO:0000256" key="9">
    <source>
        <dbReference type="ARBA" id="ARBA00034078"/>
    </source>
</evidence>
<evidence type="ECO:0000256" key="11">
    <source>
        <dbReference type="RuleBase" id="RU004523"/>
    </source>
</evidence>
<evidence type="ECO:0000313" key="15">
    <source>
        <dbReference type="EMBL" id="RBO98966.1"/>
    </source>
</evidence>
<keyword evidence="8" id="KW-0520">NAD</keyword>
<dbReference type="PROSITE" id="PS51669">
    <property type="entry name" value="4FE4S_MOW_BIS_MGD"/>
    <property type="match status" value="1"/>
</dbReference>
<evidence type="ECO:0000256" key="5">
    <source>
        <dbReference type="ARBA" id="ARBA00022967"/>
    </source>
</evidence>
<dbReference type="GO" id="GO:0046872">
    <property type="term" value="F:metal ion binding"/>
    <property type="evidence" value="ECO:0007669"/>
    <property type="project" value="UniProtKB-KW"/>
</dbReference>
<dbReference type="Proteomes" id="UP000252893">
    <property type="component" value="Unassembled WGS sequence"/>
</dbReference>
<dbReference type="Pfam" id="PF09326">
    <property type="entry name" value="NADH_dhqG_C"/>
    <property type="match status" value="1"/>
</dbReference>
<dbReference type="InterPro" id="IPR054351">
    <property type="entry name" value="NADH_UbQ_OxRdtase_ferredoxin"/>
</dbReference>
<evidence type="ECO:0000256" key="2">
    <source>
        <dbReference type="ARBA" id="ARBA00005404"/>
    </source>
</evidence>
<dbReference type="PROSITE" id="PS00643">
    <property type="entry name" value="COMPLEX1_75K_3"/>
    <property type="match status" value="1"/>
</dbReference>
<proteinExistence type="inferred from homology"/>
<comment type="similarity">
    <text evidence="2 11">Belongs to the complex I 75 kDa subunit family.</text>
</comment>
<dbReference type="PANTHER" id="PTHR43105:SF13">
    <property type="entry name" value="NADH-UBIQUINONE OXIDOREDUCTASE 75 KDA SUBUNIT, MITOCHONDRIAL"/>
    <property type="match status" value="1"/>
</dbReference>
<dbReference type="GO" id="GO:0008137">
    <property type="term" value="F:NADH dehydrogenase (ubiquinone) activity"/>
    <property type="evidence" value="ECO:0007669"/>
    <property type="project" value="InterPro"/>
</dbReference>
<dbReference type="FunFam" id="3.10.20.740:FF:000001">
    <property type="entry name" value="NADH-quinone oxidoreductase subunit G"/>
    <property type="match status" value="1"/>
</dbReference>
<organism evidence="15 16">
    <name type="scientific">Pseudochrobactrum asaccharolyticum</name>
    <dbReference type="NCBI Taxonomy" id="354351"/>
    <lineage>
        <taxon>Bacteria</taxon>
        <taxon>Pseudomonadati</taxon>
        <taxon>Pseudomonadota</taxon>
        <taxon>Alphaproteobacteria</taxon>
        <taxon>Hyphomicrobiales</taxon>
        <taxon>Brucellaceae</taxon>
        <taxon>Pseudochrobactrum</taxon>
    </lineage>
</organism>
<keyword evidence="6" id="KW-0408">Iron</keyword>
<keyword evidence="16" id="KW-1185">Reference proteome</keyword>
<dbReference type="PROSITE" id="PS51085">
    <property type="entry name" value="2FE2S_FER_2"/>
    <property type="match status" value="1"/>
</dbReference>
<dbReference type="Gene3D" id="3.30.200.210">
    <property type="match status" value="1"/>
</dbReference>
<comment type="cofactor">
    <cofactor evidence="1">
        <name>[4Fe-4S] cluster</name>
        <dbReference type="ChEBI" id="CHEBI:49883"/>
    </cofactor>
</comment>
<dbReference type="SUPFAM" id="SSF54292">
    <property type="entry name" value="2Fe-2S ferredoxin-like"/>
    <property type="match status" value="1"/>
</dbReference>
<evidence type="ECO:0000259" key="12">
    <source>
        <dbReference type="PROSITE" id="PS51085"/>
    </source>
</evidence>
<dbReference type="Gene3D" id="3.30.70.20">
    <property type="match status" value="1"/>
</dbReference>
<dbReference type="GO" id="GO:0042773">
    <property type="term" value="P:ATP synthesis coupled electron transport"/>
    <property type="evidence" value="ECO:0007669"/>
    <property type="project" value="InterPro"/>
</dbReference>
<dbReference type="InterPro" id="IPR019574">
    <property type="entry name" value="NADH_UbQ_OxRdtase_Gsu_4Fe4S-bd"/>
</dbReference>
<dbReference type="SUPFAM" id="SSF54862">
    <property type="entry name" value="4Fe-4S ferredoxins"/>
    <property type="match status" value="1"/>
</dbReference>
<evidence type="ECO:0000259" key="14">
    <source>
        <dbReference type="PROSITE" id="PS51839"/>
    </source>
</evidence>
<dbReference type="GO" id="GO:0051539">
    <property type="term" value="F:4 iron, 4 sulfur cluster binding"/>
    <property type="evidence" value="ECO:0007669"/>
    <property type="project" value="UniProtKB-KW"/>
</dbReference>
<evidence type="ECO:0000256" key="7">
    <source>
        <dbReference type="ARBA" id="ARBA00023014"/>
    </source>
</evidence>
<dbReference type="CDD" id="cd00207">
    <property type="entry name" value="fer2"/>
    <property type="match status" value="1"/>
</dbReference>
<dbReference type="InterPro" id="IPR006963">
    <property type="entry name" value="Mopterin_OxRdtase_4Fe-4S_dom"/>
</dbReference>
<keyword evidence="7" id="KW-0411">Iron-sulfur</keyword>
<comment type="cofactor">
    <cofactor evidence="9">
        <name>[2Fe-2S] cluster</name>
        <dbReference type="ChEBI" id="CHEBI:190135"/>
    </cofactor>
</comment>
<dbReference type="GO" id="GO:0016020">
    <property type="term" value="C:membrane"/>
    <property type="evidence" value="ECO:0007669"/>
    <property type="project" value="InterPro"/>
</dbReference>
<dbReference type="SMART" id="SM00929">
    <property type="entry name" value="NADH-G_4Fe-4S_3"/>
    <property type="match status" value="1"/>
</dbReference>
<dbReference type="Pfam" id="PF10588">
    <property type="entry name" value="NADH-G_4Fe-4S_3"/>
    <property type="match status" value="1"/>
</dbReference>
<dbReference type="NCBIfam" id="TIGR01973">
    <property type="entry name" value="NuoG"/>
    <property type="match status" value="1"/>
</dbReference>
<protein>
    <submittedName>
        <fullName evidence="15">NADH dehydrogenase subunit G</fullName>
    </submittedName>
</protein>
<dbReference type="Pfam" id="PF22117">
    <property type="entry name" value="Fer4_Nqo3"/>
    <property type="match status" value="1"/>
</dbReference>
<comment type="caution">
    <text evidence="15">The sequence shown here is derived from an EMBL/GenBank/DDBJ whole genome shotgun (WGS) entry which is preliminary data.</text>
</comment>
<dbReference type="PANTHER" id="PTHR43105">
    <property type="entry name" value="RESPIRATORY NITRATE REDUCTASE"/>
    <property type="match status" value="1"/>
</dbReference>
<sequence length="693" mass="74225">MAKIKVDGNEIEVPDHYTLLQAAEEAGATVPRFCFHERLSIAGNCRMCLVEVKGGPPKPAASCAMGVRDLRPGPNGEAPEIFTNTPMVKKAREGVMEFLLINHPLDCPICDQAGECDLQDQAMAFGTDGSRYRENKRAVENKYIGPLVKTIMTRCIHCTRCVRFTTEVAGISELGLTGRGEDAEITTYLERAMTSELQGNVIDLCPVGALTSKPYEFQARPWELNKTESIDVMDALGSNIRVDTRGREVMRIMPRLNEQVNEEWISDKTRFIWDGLRTQRLDRPYVRVNGRLQAASWSEAFAAVKAAVAKTSAAKIGAIAGDLANVEELYALKSLMTKLGSVNIDARQDGVALDPKFGRASYIFNPTIEGIEQADAILIIGSNPRFEASVLNARILKRHRQGGLQIGLIGEQADLRYAYNYLGAGSDTLAQVASGKDKFFDVLKNAQRPLILIGQGALTGETGEAVLAQAAQLANAVGALSEEWNGFAVLHTAAARVGALDLGFVPGEGGVKALDMVGQMDVLFLAGADELDLSNKGSSFVVYIGTHGDAGAHAADVILPGSTYTEKSGTYVNTEGRVQLANRAGFAPGEAKEDWAILRALSAVLGAKLPFDNLPQLRSALYADYPHMAQIDAVAAGQVADLAALGAKAAPVKGVTFTSPVTDFYLTNPIARASAVMAECSALAKGGFQQAAE</sequence>
<dbReference type="SUPFAM" id="SSF53706">
    <property type="entry name" value="Formate dehydrogenase/DMSO reductase, domains 1-3"/>
    <property type="match status" value="1"/>
</dbReference>
<evidence type="ECO:0000256" key="1">
    <source>
        <dbReference type="ARBA" id="ARBA00001966"/>
    </source>
</evidence>
<dbReference type="Pfam" id="PF22151">
    <property type="entry name" value="Fer4_NDSU1"/>
    <property type="match status" value="1"/>
</dbReference>
<dbReference type="PROSITE" id="PS51839">
    <property type="entry name" value="4FE4S_HC3"/>
    <property type="match status" value="1"/>
</dbReference>